<sequence>MFVGFKNYGSGGIYGIDILNYDFGRASVVEKTKEFREYNELPK</sequence>
<reference evidence="1 2" key="1">
    <citation type="journal article" date="2011" name="Front. Microbiol.">
        <title>Genomic signatures of strain selection and enhancement in Bacillus atrophaeus var. globigii, a historical biowarfare simulant.</title>
        <authorList>
            <person name="Gibbons H.S."/>
            <person name="Broomall S.M."/>
            <person name="McNew L.A."/>
            <person name="Daligault H."/>
            <person name="Chapman C."/>
            <person name="Bruce D."/>
            <person name="Karavis M."/>
            <person name="Krepps M."/>
            <person name="McGregor P.A."/>
            <person name="Hong C."/>
            <person name="Park K.H."/>
            <person name="Akmal A."/>
            <person name="Feldman A."/>
            <person name="Lin J.S."/>
            <person name="Chang W.E."/>
            <person name="Higgs B.W."/>
            <person name="Demirev P."/>
            <person name="Lindquist J."/>
            <person name="Liem A."/>
            <person name="Fochler E."/>
            <person name="Read T.D."/>
            <person name="Tapia R."/>
            <person name="Johnson S."/>
            <person name="Bishop-Lilly K.A."/>
            <person name="Detter C."/>
            <person name="Han C."/>
            <person name="Sozhamannan S."/>
            <person name="Rosenzweig C.N."/>
            <person name="Skowronski E.W."/>
        </authorList>
    </citation>
    <scope>NUCLEOTIDE SEQUENCE [LARGE SCALE GENOMIC DNA]</scope>
    <source>
        <strain evidence="1 2">1942</strain>
    </source>
</reference>
<evidence type="ECO:0000313" key="2">
    <source>
        <dbReference type="Proteomes" id="UP000006867"/>
    </source>
</evidence>
<dbReference type="EMBL" id="CP002207">
    <property type="protein sequence ID" value="ADP33752.1"/>
    <property type="molecule type" value="Genomic_DNA"/>
</dbReference>
<name>A0ABM5M0K5_BACA1</name>
<dbReference type="InterPro" id="IPR037883">
    <property type="entry name" value="Knr4/Smi1-like_sf"/>
</dbReference>
<organism evidence="1 2">
    <name type="scientific">Bacillus atrophaeus (strain 1942)</name>
    <dbReference type="NCBI Taxonomy" id="720555"/>
    <lineage>
        <taxon>Bacteria</taxon>
        <taxon>Bacillati</taxon>
        <taxon>Bacillota</taxon>
        <taxon>Bacilli</taxon>
        <taxon>Bacillales</taxon>
        <taxon>Bacillaceae</taxon>
        <taxon>Bacillus</taxon>
    </lineage>
</organism>
<accession>A0ABM5M0K5</accession>
<dbReference type="Gene3D" id="3.40.1580.10">
    <property type="entry name" value="SMI1/KNR4-like"/>
    <property type="match status" value="1"/>
</dbReference>
<keyword evidence="2" id="KW-1185">Reference proteome</keyword>
<proteinExistence type="predicted"/>
<protein>
    <submittedName>
        <fullName evidence="1">YobK</fullName>
    </submittedName>
</protein>
<dbReference type="Proteomes" id="UP000006867">
    <property type="component" value="Chromosome"/>
</dbReference>
<evidence type="ECO:0000313" key="1">
    <source>
        <dbReference type="EMBL" id="ADP33752.1"/>
    </source>
</evidence>
<gene>
    <name evidence="1" type="ordered locus">BATR1942_14150</name>
</gene>